<evidence type="ECO:0000313" key="10">
    <source>
        <dbReference type="Proteomes" id="UP000823631"/>
    </source>
</evidence>
<comment type="caution">
    <text evidence="9">The sequence shown here is derived from an EMBL/GenBank/DDBJ whole genome shotgun (WGS) entry which is preliminary data.</text>
</comment>
<dbReference type="AlphaFoldDB" id="A0A9D9GT23"/>
<feature type="transmembrane region" description="Helical" evidence="8">
    <location>
        <begin position="135"/>
        <end position="163"/>
    </location>
</feature>
<organism evidence="9 10">
    <name type="scientific">Candidatus Avisuccinivibrio stercorigallinarum</name>
    <dbReference type="NCBI Taxonomy" id="2840704"/>
    <lineage>
        <taxon>Bacteria</taxon>
        <taxon>Pseudomonadati</taxon>
        <taxon>Pseudomonadota</taxon>
        <taxon>Gammaproteobacteria</taxon>
        <taxon>Aeromonadales</taxon>
        <taxon>Succinivibrionaceae</taxon>
        <taxon>Succinivibrionaceae incertae sedis</taxon>
        <taxon>Candidatus Avisuccinivibrio</taxon>
    </lineage>
</organism>
<dbReference type="PANTHER" id="PTHR32024:SF3">
    <property type="entry name" value="TRK SYSTEM POTASSIUM UPTAKE PROTEIN"/>
    <property type="match status" value="1"/>
</dbReference>
<keyword evidence="3" id="KW-1003">Cell membrane</keyword>
<keyword evidence="2" id="KW-0813">Transport</keyword>
<dbReference type="GO" id="GO:0005886">
    <property type="term" value="C:plasma membrane"/>
    <property type="evidence" value="ECO:0007669"/>
    <property type="project" value="UniProtKB-SubCell"/>
</dbReference>
<evidence type="ECO:0000256" key="2">
    <source>
        <dbReference type="ARBA" id="ARBA00022448"/>
    </source>
</evidence>
<gene>
    <name evidence="9" type="ORF">IAB19_03440</name>
</gene>
<dbReference type="GO" id="GO:0030001">
    <property type="term" value="P:metal ion transport"/>
    <property type="evidence" value="ECO:0007669"/>
    <property type="project" value="UniProtKB-ARBA"/>
</dbReference>
<dbReference type="PANTHER" id="PTHR32024">
    <property type="entry name" value="TRK SYSTEM POTASSIUM UPTAKE PROTEIN TRKG-RELATED"/>
    <property type="match status" value="1"/>
</dbReference>
<feature type="transmembrane region" description="Helical" evidence="8">
    <location>
        <begin position="39"/>
        <end position="60"/>
    </location>
</feature>
<accession>A0A9D9GT23</accession>
<evidence type="ECO:0000256" key="4">
    <source>
        <dbReference type="ARBA" id="ARBA00022692"/>
    </source>
</evidence>
<evidence type="ECO:0000256" key="3">
    <source>
        <dbReference type="ARBA" id="ARBA00022475"/>
    </source>
</evidence>
<dbReference type="GO" id="GO:0008324">
    <property type="term" value="F:monoatomic cation transmembrane transporter activity"/>
    <property type="evidence" value="ECO:0007669"/>
    <property type="project" value="InterPro"/>
</dbReference>
<feature type="non-terminal residue" evidence="9">
    <location>
        <position position="246"/>
    </location>
</feature>
<protein>
    <recommendedName>
        <fullName evidence="11">Potassium transporter TrkH</fullName>
    </recommendedName>
</protein>
<keyword evidence="6" id="KW-0406">Ion transport</keyword>
<evidence type="ECO:0000256" key="8">
    <source>
        <dbReference type="SAM" id="Phobius"/>
    </source>
</evidence>
<evidence type="ECO:0000256" key="5">
    <source>
        <dbReference type="ARBA" id="ARBA00022989"/>
    </source>
</evidence>
<reference evidence="9" key="2">
    <citation type="journal article" date="2021" name="PeerJ">
        <title>Extensive microbial diversity within the chicken gut microbiome revealed by metagenomics and culture.</title>
        <authorList>
            <person name="Gilroy R."/>
            <person name="Ravi A."/>
            <person name="Getino M."/>
            <person name="Pursley I."/>
            <person name="Horton D.L."/>
            <person name="Alikhan N.F."/>
            <person name="Baker D."/>
            <person name="Gharbi K."/>
            <person name="Hall N."/>
            <person name="Watson M."/>
            <person name="Adriaenssens E.M."/>
            <person name="Foster-Nyarko E."/>
            <person name="Jarju S."/>
            <person name="Secka A."/>
            <person name="Antonio M."/>
            <person name="Oren A."/>
            <person name="Chaudhuri R.R."/>
            <person name="La Ragione R."/>
            <person name="Hildebrand F."/>
            <person name="Pallen M.J."/>
        </authorList>
    </citation>
    <scope>NUCLEOTIDE SEQUENCE</scope>
    <source>
        <strain evidence="9">17213</strain>
    </source>
</reference>
<dbReference type="EMBL" id="JADINH010000072">
    <property type="protein sequence ID" value="MBO8415419.1"/>
    <property type="molecule type" value="Genomic_DNA"/>
</dbReference>
<proteinExistence type="predicted"/>
<evidence type="ECO:0000256" key="6">
    <source>
        <dbReference type="ARBA" id="ARBA00023065"/>
    </source>
</evidence>
<dbReference type="InterPro" id="IPR003445">
    <property type="entry name" value="Cat_transpt"/>
</dbReference>
<comment type="subcellular location">
    <subcellularLocation>
        <location evidence="1">Cell membrane</location>
        <topology evidence="1">Multi-pass membrane protein</topology>
    </subcellularLocation>
</comment>
<feature type="transmembrane region" description="Helical" evidence="8">
    <location>
        <begin position="211"/>
        <end position="228"/>
    </location>
</feature>
<sequence>MVVNLPLVLKLLAPALFWLGIIGLIPAAYAFFHHQNSDAVSFVTMSLCALVISNILRLLSRRAKSIITIRDLFIFTVSLWIAATLVTALPISMILPDLNYTGAVFETASALSTTGATAINGLDGRPQAVLLWRSILQFLGGIGFVVIGVAVLPSFLMGGLNLFKTESSSFDGQAKLTPHIKTMALALLSWYLGTAVACTICYVLSGLDIFLAVNAALCTVATGGMMPLDASMNGLPPAVHYFAIFF</sequence>
<evidence type="ECO:0008006" key="11">
    <source>
        <dbReference type="Google" id="ProtNLM"/>
    </source>
</evidence>
<feature type="transmembrane region" description="Helical" evidence="8">
    <location>
        <begin position="184"/>
        <end position="205"/>
    </location>
</feature>
<keyword evidence="7 8" id="KW-0472">Membrane</keyword>
<evidence type="ECO:0000313" key="9">
    <source>
        <dbReference type="EMBL" id="MBO8415419.1"/>
    </source>
</evidence>
<dbReference type="Proteomes" id="UP000823631">
    <property type="component" value="Unassembled WGS sequence"/>
</dbReference>
<keyword evidence="5 8" id="KW-1133">Transmembrane helix</keyword>
<evidence type="ECO:0000256" key="7">
    <source>
        <dbReference type="ARBA" id="ARBA00023136"/>
    </source>
</evidence>
<keyword evidence="4 8" id="KW-0812">Transmembrane</keyword>
<reference evidence="9" key="1">
    <citation type="submission" date="2020-10" db="EMBL/GenBank/DDBJ databases">
        <authorList>
            <person name="Gilroy R."/>
        </authorList>
    </citation>
    <scope>NUCLEOTIDE SEQUENCE</scope>
    <source>
        <strain evidence="9">17213</strain>
    </source>
</reference>
<dbReference type="Pfam" id="PF02386">
    <property type="entry name" value="TrkH"/>
    <property type="match status" value="1"/>
</dbReference>
<feature type="transmembrane region" description="Helical" evidence="8">
    <location>
        <begin position="12"/>
        <end position="33"/>
    </location>
</feature>
<feature type="transmembrane region" description="Helical" evidence="8">
    <location>
        <begin position="72"/>
        <end position="95"/>
    </location>
</feature>
<evidence type="ECO:0000256" key="1">
    <source>
        <dbReference type="ARBA" id="ARBA00004651"/>
    </source>
</evidence>
<name>A0A9D9GT23_9GAMM</name>